<sequence>MVRLISTTTLQSYTEEIIAYTSSLLKDGPVQEQEVHKVHDELLNCLRTLEKEIEKYDRTKTKQMNEIRMLSAQITELTDRVEKARLRENELAERVARWVEYLKEEKEKMLSRGSRLYATGTLSATISEDIEYNINMLMQMRDRVDKKLLEIKERKRDHKIQLKLLKTEMIQMHRELGKWDKKYDELKEATKRMEVSRGQLLERIKEQRQKETAVKLICVELDRKLHELCGTAATTAHHCKDYCYPGHGLNCQFSVTTTSASQEGTTFA</sequence>
<dbReference type="Proteomes" id="UP001303046">
    <property type="component" value="Unassembled WGS sequence"/>
</dbReference>
<reference evidence="2 3" key="1">
    <citation type="submission" date="2023-08" db="EMBL/GenBank/DDBJ databases">
        <title>A Necator americanus chromosomal reference genome.</title>
        <authorList>
            <person name="Ilik V."/>
            <person name="Petrzelkova K.J."/>
            <person name="Pardy F."/>
            <person name="Fuh T."/>
            <person name="Niatou-Singa F.S."/>
            <person name="Gouil Q."/>
            <person name="Baker L."/>
            <person name="Ritchie M.E."/>
            <person name="Jex A.R."/>
            <person name="Gazzola D."/>
            <person name="Li H."/>
            <person name="Toshio Fujiwara R."/>
            <person name="Zhan B."/>
            <person name="Aroian R.V."/>
            <person name="Pafco B."/>
            <person name="Schwarz E.M."/>
        </authorList>
    </citation>
    <scope>NUCLEOTIDE SEQUENCE [LARGE SCALE GENOMIC DNA]</scope>
    <source>
        <strain evidence="2 3">Aroian</strain>
        <tissue evidence="2">Whole animal</tissue>
    </source>
</reference>
<accession>A0ABR1DTB3</accession>
<keyword evidence="3" id="KW-1185">Reference proteome</keyword>
<comment type="caution">
    <text evidence="2">The sequence shown here is derived from an EMBL/GenBank/DDBJ whole genome shotgun (WGS) entry which is preliminary data.</text>
</comment>
<dbReference type="EMBL" id="JAVFWL010000005">
    <property type="protein sequence ID" value="KAK6753151.1"/>
    <property type="molecule type" value="Genomic_DNA"/>
</dbReference>
<gene>
    <name evidence="2" type="primary">Necator_chrV.g17423</name>
    <name evidence="2" type="ORF">RB195_012633</name>
</gene>
<name>A0ABR1DTB3_NECAM</name>
<proteinExistence type="predicted"/>
<evidence type="ECO:0000256" key="1">
    <source>
        <dbReference type="SAM" id="Coils"/>
    </source>
</evidence>
<evidence type="ECO:0000313" key="2">
    <source>
        <dbReference type="EMBL" id="KAK6753151.1"/>
    </source>
</evidence>
<evidence type="ECO:0000313" key="3">
    <source>
        <dbReference type="Proteomes" id="UP001303046"/>
    </source>
</evidence>
<feature type="coiled-coil region" evidence="1">
    <location>
        <begin position="39"/>
        <end position="94"/>
    </location>
</feature>
<keyword evidence="1" id="KW-0175">Coiled coil</keyword>
<protein>
    <submittedName>
        <fullName evidence="2">Uncharacterized protein</fullName>
    </submittedName>
</protein>
<organism evidence="2 3">
    <name type="scientific">Necator americanus</name>
    <name type="common">Human hookworm</name>
    <dbReference type="NCBI Taxonomy" id="51031"/>
    <lineage>
        <taxon>Eukaryota</taxon>
        <taxon>Metazoa</taxon>
        <taxon>Ecdysozoa</taxon>
        <taxon>Nematoda</taxon>
        <taxon>Chromadorea</taxon>
        <taxon>Rhabditida</taxon>
        <taxon>Rhabditina</taxon>
        <taxon>Rhabditomorpha</taxon>
        <taxon>Strongyloidea</taxon>
        <taxon>Ancylostomatidae</taxon>
        <taxon>Bunostominae</taxon>
        <taxon>Necator</taxon>
    </lineage>
</organism>